<reference evidence="6 7" key="1">
    <citation type="journal article" date="2016" name="Int. J. Syst. Evol. Microbiol.">
        <title>Arsenicitalea aurantiaca gen. nov., sp. nov., a new member of the family Hyphomicrobiaceae, isolated from high-arsenic sediment.</title>
        <authorList>
            <person name="Mu Y."/>
            <person name="Zhou L."/>
            <person name="Zeng X.C."/>
            <person name="Liu L."/>
            <person name="Pan Y."/>
            <person name="Chen X."/>
            <person name="Wang J."/>
            <person name="Li S."/>
            <person name="Li W.J."/>
            <person name="Wang Y."/>
        </authorList>
    </citation>
    <scope>NUCLEOTIDE SEQUENCE [LARGE SCALE GENOMIC DNA]</scope>
    <source>
        <strain evidence="6 7">42-50</strain>
    </source>
</reference>
<gene>
    <name evidence="6" type="ORF">EMQ25_09785</name>
</gene>
<protein>
    <submittedName>
        <fullName evidence="6">PA0069 family radical SAM protein</fullName>
    </submittedName>
</protein>
<dbReference type="PANTHER" id="PTHR43432:SF3">
    <property type="entry name" value="SLR0285 PROTEIN"/>
    <property type="match status" value="1"/>
</dbReference>
<dbReference type="EMBL" id="RZNJ01000003">
    <property type="protein sequence ID" value="RUT31150.1"/>
    <property type="molecule type" value="Genomic_DNA"/>
</dbReference>
<dbReference type="CDD" id="cd01335">
    <property type="entry name" value="Radical_SAM"/>
    <property type="match status" value="1"/>
</dbReference>
<evidence type="ECO:0000256" key="4">
    <source>
        <dbReference type="SAM" id="MobiDB-lite"/>
    </source>
</evidence>
<keyword evidence="2" id="KW-0408">Iron</keyword>
<dbReference type="PANTHER" id="PTHR43432">
    <property type="entry name" value="SLR0285 PROTEIN"/>
    <property type="match status" value="1"/>
</dbReference>
<dbReference type="InterPro" id="IPR006638">
    <property type="entry name" value="Elp3/MiaA/NifB-like_rSAM"/>
</dbReference>
<feature type="domain" description="Radical SAM core" evidence="5">
    <location>
        <begin position="85"/>
        <end position="325"/>
    </location>
</feature>
<dbReference type="RefSeq" id="WP_127188396.1">
    <property type="nucleotide sequence ID" value="NZ_RZNJ01000003.1"/>
</dbReference>
<dbReference type="SFLD" id="SFLDG01084">
    <property type="entry name" value="Uncharacterised_Radical_SAM_Su"/>
    <property type="match status" value="1"/>
</dbReference>
<evidence type="ECO:0000256" key="2">
    <source>
        <dbReference type="ARBA" id="ARBA00023004"/>
    </source>
</evidence>
<keyword evidence="1" id="KW-0479">Metal-binding</keyword>
<sequence length="383" mass="43495">MALHTAPSFEALEKLGQTRDADLVSRRMLDPQRTRGRGAQTNRVGRFERHQRDSFDDGWADEDPEAAQVETREHIERAKSIIARNDSPDIGFDRSINPYRGCEHGCSYCFARPTHSYLGLSAGLDFERDIYVKVNAAELLRKELGDRRYKPRPIAIGTNTDPYQPLERKHRIMRQVLEVLQETGHPVTITTKSALVVRDLDILIDMASKGLVSVALSMTSMDHKLSRRMEPRASSPEKRLEAIRLLSEAGVPTAVLAAPMIPAINDMELERILDAAAAQGARAASMILLRLPGEVRDVFREWLLRYFPDRMRHVMSLVRDTRGGNDNDPRYGSRMRGEGPYAILLRQRFELARDRHGLGAKLPPLRTDLFVPPAPERRQMELF</sequence>
<evidence type="ECO:0000259" key="5">
    <source>
        <dbReference type="PROSITE" id="PS51918"/>
    </source>
</evidence>
<dbReference type="PROSITE" id="PS51918">
    <property type="entry name" value="RADICAL_SAM"/>
    <property type="match status" value="1"/>
</dbReference>
<keyword evidence="7" id="KW-1185">Reference proteome</keyword>
<dbReference type="NCBIfam" id="NF033668">
    <property type="entry name" value="rSAM_PA0069"/>
    <property type="match status" value="1"/>
</dbReference>
<dbReference type="GO" id="GO:0046872">
    <property type="term" value="F:metal ion binding"/>
    <property type="evidence" value="ECO:0007669"/>
    <property type="project" value="UniProtKB-KW"/>
</dbReference>
<name>A0A433XAU0_9HYPH</name>
<dbReference type="SMART" id="SM00729">
    <property type="entry name" value="Elp3"/>
    <property type="match status" value="1"/>
</dbReference>
<dbReference type="GO" id="GO:0003824">
    <property type="term" value="F:catalytic activity"/>
    <property type="evidence" value="ECO:0007669"/>
    <property type="project" value="InterPro"/>
</dbReference>
<dbReference type="SFLD" id="SFLDS00029">
    <property type="entry name" value="Radical_SAM"/>
    <property type="match status" value="1"/>
</dbReference>
<accession>A0A433XAU0</accession>
<proteinExistence type="predicted"/>
<dbReference type="OrthoDB" id="9785699at2"/>
<dbReference type="Proteomes" id="UP000281547">
    <property type="component" value="Unassembled WGS sequence"/>
</dbReference>
<feature type="compositionally biased region" description="Basic and acidic residues" evidence="4">
    <location>
        <begin position="23"/>
        <end position="33"/>
    </location>
</feature>
<dbReference type="Gene3D" id="3.80.30.30">
    <property type="match status" value="1"/>
</dbReference>
<dbReference type="InterPro" id="IPR040086">
    <property type="entry name" value="MJ0683-like"/>
</dbReference>
<keyword evidence="3" id="KW-0411">Iron-sulfur</keyword>
<comment type="caution">
    <text evidence="6">The sequence shown here is derived from an EMBL/GenBank/DDBJ whole genome shotgun (WGS) entry which is preliminary data.</text>
</comment>
<dbReference type="SUPFAM" id="SSF102114">
    <property type="entry name" value="Radical SAM enzymes"/>
    <property type="match status" value="1"/>
</dbReference>
<evidence type="ECO:0000313" key="6">
    <source>
        <dbReference type="EMBL" id="RUT31150.1"/>
    </source>
</evidence>
<organism evidence="6 7">
    <name type="scientific">Arsenicitalea aurantiaca</name>
    <dbReference type="NCBI Taxonomy" id="1783274"/>
    <lineage>
        <taxon>Bacteria</taxon>
        <taxon>Pseudomonadati</taxon>
        <taxon>Pseudomonadota</taxon>
        <taxon>Alphaproteobacteria</taxon>
        <taxon>Hyphomicrobiales</taxon>
        <taxon>Devosiaceae</taxon>
        <taxon>Arsenicitalea</taxon>
    </lineage>
</organism>
<dbReference type="InterPro" id="IPR058240">
    <property type="entry name" value="rSAM_sf"/>
</dbReference>
<feature type="region of interest" description="Disordered" evidence="4">
    <location>
        <begin position="23"/>
        <end position="42"/>
    </location>
</feature>
<evidence type="ECO:0000313" key="7">
    <source>
        <dbReference type="Proteomes" id="UP000281547"/>
    </source>
</evidence>
<dbReference type="GO" id="GO:0051536">
    <property type="term" value="F:iron-sulfur cluster binding"/>
    <property type="evidence" value="ECO:0007669"/>
    <property type="project" value="UniProtKB-KW"/>
</dbReference>
<dbReference type="AlphaFoldDB" id="A0A433XAU0"/>
<dbReference type="InterPro" id="IPR007197">
    <property type="entry name" value="rSAM"/>
</dbReference>
<dbReference type="Pfam" id="PF04055">
    <property type="entry name" value="Radical_SAM"/>
    <property type="match status" value="1"/>
</dbReference>
<evidence type="ECO:0000256" key="3">
    <source>
        <dbReference type="ARBA" id="ARBA00023014"/>
    </source>
</evidence>
<evidence type="ECO:0000256" key="1">
    <source>
        <dbReference type="ARBA" id="ARBA00022723"/>
    </source>
</evidence>